<keyword evidence="1" id="KW-0346">Stress response</keyword>
<organism evidence="1 2">
    <name type="scientific">[Candida] jaroonii</name>
    <dbReference type="NCBI Taxonomy" id="467808"/>
    <lineage>
        <taxon>Eukaryota</taxon>
        <taxon>Fungi</taxon>
        <taxon>Dikarya</taxon>
        <taxon>Ascomycota</taxon>
        <taxon>Saccharomycotina</taxon>
        <taxon>Pichiomycetes</taxon>
        <taxon>Debaryomycetaceae</taxon>
        <taxon>Yamadazyma</taxon>
    </lineage>
</organism>
<comment type="caution">
    <text evidence="1">The sequence shown here is derived from an EMBL/GenBank/DDBJ whole genome shotgun (WGS) entry which is preliminary data.</text>
</comment>
<protein>
    <submittedName>
        <fullName evidence="1">Small heat shock protein 21</fullName>
    </submittedName>
</protein>
<dbReference type="Proteomes" id="UP001152531">
    <property type="component" value="Unassembled WGS sequence"/>
</dbReference>
<sequence length="173" mass="19886">MFALHDKLVNDFFGFSKDDVSSSDFSLIPRQSLFDFPSDRFFDNLWSVPDTFKTLGSGSDVRYQEEKDQYLVSFDEKHIQDKNFDINFAKDRNELTIKIEDKNGENYSNYVNSYVFDKAVNPNEINASVNDGKVLISIPKVAKDAENIVNIKINGIERPMIDSKEHGLREEGK</sequence>
<keyword evidence="2" id="KW-1185">Reference proteome</keyword>
<reference evidence="1" key="1">
    <citation type="submission" date="2022-06" db="EMBL/GenBank/DDBJ databases">
        <authorList>
            <person name="Legras J.-L."/>
            <person name="Devillers H."/>
            <person name="Grondin C."/>
        </authorList>
    </citation>
    <scope>NUCLEOTIDE SEQUENCE</scope>
    <source>
        <strain evidence="1">CLIB 1444</strain>
    </source>
</reference>
<dbReference type="EMBL" id="CALSDN010000013">
    <property type="protein sequence ID" value="CAH6723211.1"/>
    <property type="molecule type" value="Genomic_DNA"/>
</dbReference>
<gene>
    <name evidence="1" type="ORF">CLIB1444_13S02828</name>
</gene>
<accession>A0ACA9YE59</accession>
<proteinExistence type="predicted"/>
<evidence type="ECO:0000313" key="1">
    <source>
        <dbReference type="EMBL" id="CAH6723211.1"/>
    </source>
</evidence>
<evidence type="ECO:0000313" key="2">
    <source>
        <dbReference type="Proteomes" id="UP001152531"/>
    </source>
</evidence>
<name>A0ACA9YE59_9ASCO</name>